<comment type="caution">
    <text evidence="13">Lacks conserved residue(s) required for the propagation of feature annotation.</text>
</comment>
<evidence type="ECO:0000256" key="11">
    <source>
        <dbReference type="ARBA" id="ARBA00023180"/>
    </source>
</evidence>
<accession>A0A0K0EGV7</accession>
<feature type="chain" id="PRO_5005120708" description="Zinc metalloproteinase" evidence="12 14">
    <location>
        <begin position="23"/>
        <end position="408"/>
    </location>
</feature>
<evidence type="ECO:0000256" key="13">
    <source>
        <dbReference type="PROSITE-ProRule" id="PRU01211"/>
    </source>
</evidence>
<dbReference type="PIRSF" id="PIRSF036365">
    <property type="entry name" value="Astacin_nematoda"/>
    <property type="match status" value="1"/>
</dbReference>
<dbReference type="CDD" id="cd04280">
    <property type="entry name" value="ZnMc_astacin_like"/>
    <property type="match status" value="1"/>
</dbReference>
<evidence type="ECO:0000259" key="15">
    <source>
        <dbReference type="PROSITE" id="PS51864"/>
    </source>
</evidence>
<keyword evidence="6 12" id="KW-0732">Signal</keyword>
<reference evidence="17" key="1">
    <citation type="submission" date="2015-08" db="UniProtKB">
        <authorList>
            <consortium name="WormBaseParasite"/>
        </authorList>
    </citation>
    <scope>IDENTIFICATION</scope>
</reference>
<dbReference type="SUPFAM" id="SSF55486">
    <property type="entry name" value="Metalloproteases ('zincins'), catalytic domain"/>
    <property type="match status" value="1"/>
</dbReference>
<feature type="signal peptide" evidence="12 14">
    <location>
        <begin position="1"/>
        <end position="22"/>
    </location>
</feature>
<dbReference type="PRINTS" id="PR00480">
    <property type="entry name" value="ASTACIN"/>
</dbReference>
<keyword evidence="8 13" id="KW-0862">Zinc</keyword>
<evidence type="ECO:0000256" key="3">
    <source>
        <dbReference type="ARBA" id="ARBA00022536"/>
    </source>
</evidence>
<evidence type="ECO:0000256" key="14">
    <source>
        <dbReference type="RuleBase" id="RU361183"/>
    </source>
</evidence>
<dbReference type="SMART" id="SM00235">
    <property type="entry name" value="ZnMc"/>
    <property type="match status" value="1"/>
</dbReference>
<dbReference type="GO" id="GO:0004222">
    <property type="term" value="F:metalloendopeptidase activity"/>
    <property type="evidence" value="ECO:0007669"/>
    <property type="project" value="UniProtKB-UniRule"/>
</dbReference>
<dbReference type="PANTHER" id="PTHR10127">
    <property type="entry name" value="DISCOIDIN, CUB, EGF, LAMININ , AND ZINC METALLOPROTEASE DOMAIN CONTAINING"/>
    <property type="match status" value="1"/>
</dbReference>
<comment type="cofactor">
    <cofactor evidence="13 14">
        <name>Zn(2+)</name>
        <dbReference type="ChEBI" id="CHEBI:29105"/>
    </cofactor>
    <text evidence="13 14">Binds 1 zinc ion per subunit.</text>
</comment>
<keyword evidence="2 12" id="KW-0964">Secreted</keyword>
<dbReference type="PROSITE" id="PS51864">
    <property type="entry name" value="ASTACIN"/>
    <property type="match status" value="1"/>
</dbReference>
<dbReference type="Pfam" id="PF01400">
    <property type="entry name" value="Astacin"/>
    <property type="match status" value="1"/>
</dbReference>
<keyword evidence="16" id="KW-1185">Reference proteome</keyword>
<keyword evidence="5 13" id="KW-0479">Metal-binding</keyword>
<dbReference type="GO" id="GO:0006508">
    <property type="term" value="P:proteolysis"/>
    <property type="evidence" value="ECO:0007669"/>
    <property type="project" value="UniProtKB-KW"/>
</dbReference>
<feature type="binding site" evidence="13">
    <location>
        <position position="161"/>
    </location>
    <ligand>
        <name>Zn(2+)</name>
        <dbReference type="ChEBI" id="CHEBI:29105"/>
        <note>catalytic</note>
    </ligand>
</feature>
<evidence type="ECO:0000256" key="9">
    <source>
        <dbReference type="ARBA" id="ARBA00023049"/>
    </source>
</evidence>
<dbReference type="Gene3D" id="3.40.390.10">
    <property type="entry name" value="Collagenase (Catalytic Domain)"/>
    <property type="match status" value="1"/>
</dbReference>
<name>A0A0K0EGV7_STRER</name>
<proteinExistence type="predicted"/>
<dbReference type="GO" id="GO:0018996">
    <property type="term" value="P:molting cycle, collagen and cuticulin-based cuticle"/>
    <property type="evidence" value="ECO:0007669"/>
    <property type="project" value="InterPro"/>
</dbReference>
<dbReference type="InterPro" id="IPR001506">
    <property type="entry name" value="Peptidase_M12A"/>
</dbReference>
<dbReference type="AlphaFoldDB" id="A0A0K0EGV7"/>
<dbReference type="WBParaSite" id="SSTP_0000871700.1">
    <property type="protein sequence ID" value="SSTP_0000871700.1"/>
    <property type="gene ID" value="SSTP_0000871700"/>
</dbReference>
<dbReference type="InterPro" id="IPR024079">
    <property type="entry name" value="MetalloPept_cat_dom_sf"/>
</dbReference>
<comment type="subcellular location">
    <subcellularLocation>
        <location evidence="1 12">Secreted</location>
    </subcellularLocation>
</comment>
<dbReference type="Proteomes" id="UP000035681">
    <property type="component" value="Unplaced"/>
</dbReference>
<evidence type="ECO:0000256" key="4">
    <source>
        <dbReference type="ARBA" id="ARBA00022670"/>
    </source>
</evidence>
<keyword evidence="3" id="KW-0245">EGF-like domain</keyword>
<evidence type="ECO:0000313" key="17">
    <source>
        <dbReference type="WBParaSite" id="SSTP_0000871700.1"/>
    </source>
</evidence>
<keyword evidence="7 13" id="KW-0378">Hydrolase</keyword>
<dbReference type="InterPro" id="IPR017050">
    <property type="entry name" value="Metallopeptidase_nem"/>
</dbReference>
<organism evidence="17">
    <name type="scientific">Strongyloides stercoralis</name>
    <name type="common">Threadworm</name>
    <dbReference type="NCBI Taxonomy" id="6248"/>
    <lineage>
        <taxon>Eukaryota</taxon>
        <taxon>Metazoa</taxon>
        <taxon>Ecdysozoa</taxon>
        <taxon>Nematoda</taxon>
        <taxon>Chromadorea</taxon>
        <taxon>Rhabditida</taxon>
        <taxon>Tylenchina</taxon>
        <taxon>Panagrolaimomorpha</taxon>
        <taxon>Strongyloidoidea</taxon>
        <taxon>Strongyloididae</taxon>
        <taxon>Strongyloides</taxon>
    </lineage>
</organism>
<dbReference type="GO" id="GO:0008270">
    <property type="term" value="F:zinc ion binding"/>
    <property type="evidence" value="ECO:0007669"/>
    <property type="project" value="UniProtKB-UniRule"/>
</dbReference>
<keyword evidence="4 13" id="KW-0645">Protease</keyword>
<dbReference type="WBParaSite" id="TCONS_00015799.p1">
    <property type="protein sequence ID" value="TCONS_00015799.p1"/>
    <property type="gene ID" value="XLOC_010562"/>
</dbReference>
<evidence type="ECO:0000256" key="12">
    <source>
        <dbReference type="PIRNR" id="PIRNR036365"/>
    </source>
</evidence>
<keyword evidence="9 13" id="KW-0482">Metalloprotease</keyword>
<evidence type="ECO:0000256" key="2">
    <source>
        <dbReference type="ARBA" id="ARBA00022525"/>
    </source>
</evidence>
<feature type="domain" description="Peptidase M12A" evidence="15">
    <location>
        <begin position="67"/>
        <end position="258"/>
    </location>
</feature>
<evidence type="ECO:0000256" key="7">
    <source>
        <dbReference type="ARBA" id="ARBA00022801"/>
    </source>
</evidence>
<dbReference type="InterPro" id="IPR034035">
    <property type="entry name" value="Astacin-like_dom"/>
</dbReference>
<evidence type="ECO:0000256" key="10">
    <source>
        <dbReference type="ARBA" id="ARBA00023157"/>
    </source>
</evidence>
<dbReference type="GO" id="GO:0005576">
    <property type="term" value="C:extracellular region"/>
    <property type="evidence" value="ECO:0007669"/>
    <property type="project" value="UniProtKB-SubCell"/>
</dbReference>
<dbReference type="InterPro" id="IPR035914">
    <property type="entry name" value="Sperma_CUB_dom_sf"/>
</dbReference>
<dbReference type="InterPro" id="IPR006026">
    <property type="entry name" value="Peptidase_Metallo"/>
</dbReference>
<keyword evidence="11" id="KW-0325">Glycoprotein</keyword>
<feature type="binding site" evidence="13">
    <location>
        <position position="167"/>
    </location>
    <ligand>
        <name>Zn(2+)</name>
        <dbReference type="ChEBI" id="CHEBI:29105"/>
        <note>catalytic</note>
    </ligand>
</feature>
<protein>
    <recommendedName>
        <fullName evidence="12">Zinc metalloproteinase</fullName>
    </recommendedName>
</protein>
<keyword evidence="10" id="KW-1015">Disulfide bond</keyword>
<evidence type="ECO:0000313" key="16">
    <source>
        <dbReference type="Proteomes" id="UP000035681"/>
    </source>
</evidence>
<dbReference type="InterPro" id="IPR000742">
    <property type="entry name" value="EGF"/>
</dbReference>
<sequence>MKINFILLKCLVYALYINFLNSQLTIQNNSKNIDLQKPYNNTKGQNFNLLHSIEYGKENVENSRLKRAVAPNPNLKWPRTIYYTVRPPLPAKKISIALNGIARQTCIKFVKVPRLNGPGLVFYRGDGCWSLLGKVSSSSPQPISMLPKCLFNGVIQHETLHALGLDHEMSRRDRGHYITINFQNAAPGFKHFVGFDPNLKTYNLKYDYGSVMHYNRFSSSVNGRITIMTRNMHYLKTIGQVHAASFKDIKLVNLHYCSNVCQRKLRCFNNGYTNPNNCSLCKCPTFFAGKLCNKLKRSQRGCPKQNLISTVNRKNLSIQGIKSCIVRIIAPKRKRVKLHINNSQFTNFKVCEPFKGLEVKFLLDKSVTGARFCGSDRNKLIVSPGNSIILHYRGFKPTDKISITYKTV</sequence>
<feature type="active site" evidence="13">
    <location>
        <position position="158"/>
    </location>
</feature>
<dbReference type="PROSITE" id="PS00022">
    <property type="entry name" value="EGF_1"/>
    <property type="match status" value="1"/>
</dbReference>
<feature type="binding site" evidence="13">
    <location>
        <position position="157"/>
    </location>
    <ligand>
        <name>Zn(2+)</name>
        <dbReference type="ChEBI" id="CHEBI:29105"/>
        <note>catalytic</note>
    </ligand>
</feature>
<dbReference type="PANTHER" id="PTHR10127:SF780">
    <property type="entry name" value="METALLOENDOPEPTIDASE"/>
    <property type="match status" value="1"/>
</dbReference>
<evidence type="ECO:0000256" key="1">
    <source>
        <dbReference type="ARBA" id="ARBA00004613"/>
    </source>
</evidence>
<evidence type="ECO:0000256" key="8">
    <source>
        <dbReference type="ARBA" id="ARBA00022833"/>
    </source>
</evidence>
<evidence type="ECO:0000256" key="6">
    <source>
        <dbReference type="ARBA" id="ARBA00022729"/>
    </source>
</evidence>
<evidence type="ECO:0000256" key="5">
    <source>
        <dbReference type="ARBA" id="ARBA00022723"/>
    </source>
</evidence>
<dbReference type="SUPFAM" id="SSF49854">
    <property type="entry name" value="Spermadhesin, CUB domain"/>
    <property type="match status" value="1"/>
</dbReference>